<reference evidence="2 3" key="1">
    <citation type="submission" date="2018-06" db="EMBL/GenBank/DDBJ databases">
        <title>Comparative genomics reveals the genomic features of Rhizophagus irregularis, R. cerebriforme, R. diaphanum and Gigaspora rosea, and their symbiotic lifestyle signature.</title>
        <authorList>
            <person name="Morin E."/>
            <person name="San Clemente H."/>
            <person name="Chen E.C.H."/>
            <person name="De La Providencia I."/>
            <person name="Hainaut M."/>
            <person name="Kuo A."/>
            <person name="Kohler A."/>
            <person name="Murat C."/>
            <person name="Tang N."/>
            <person name="Roy S."/>
            <person name="Loubradou J."/>
            <person name="Henrissat B."/>
            <person name="Grigoriev I.V."/>
            <person name="Corradi N."/>
            <person name="Roux C."/>
            <person name="Martin F.M."/>
        </authorList>
    </citation>
    <scope>NUCLEOTIDE SEQUENCE [LARGE SCALE GENOMIC DNA]</scope>
    <source>
        <strain evidence="2 3">DAOM 227022</strain>
    </source>
</reference>
<evidence type="ECO:0000313" key="2">
    <source>
        <dbReference type="EMBL" id="RIA93130.1"/>
    </source>
</evidence>
<dbReference type="Proteomes" id="UP000265703">
    <property type="component" value="Unassembled WGS sequence"/>
</dbReference>
<organism evidence="2 3">
    <name type="scientific">Glomus cerebriforme</name>
    <dbReference type="NCBI Taxonomy" id="658196"/>
    <lineage>
        <taxon>Eukaryota</taxon>
        <taxon>Fungi</taxon>
        <taxon>Fungi incertae sedis</taxon>
        <taxon>Mucoromycota</taxon>
        <taxon>Glomeromycotina</taxon>
        <taxon>Glomeromycetes</taxon>
        <taxon>Glomerales</taxon>
        <taxon>Glomeraceae</taxon>
        <taxon>Glomus</taxon>
    </lineage>
</organism>
<evidence type="ECO:0000256" key="1">
    <source>
        <dbReference type="SAM" id="MobiDB-lite"/>
    </source>
</evidence>
<evidence type="ECO:0000313" key="3">
    <source>
        <dbReference type="Proteomes" id="UP000265703"/>
    </source>
</evidence>
<keyword evidence="3" id="KW-1185">Reference proteome</keyword>
<proteinExistence type="predicted"/>
<protein>
    <submittedName>
        <fullName evidence="2">Uncharacterized protein</fullName>
    </submittedName>
</protein>
<feature type="region of interest" description="Disordered" evidence="1">
    <location>
        <begin position="52"/>
        <end position="74"/>
    </location>
</feature>
<dbReference type="EMBL" id="QKYT01000110">
    <property type="protein sequence ID" value="RIA93130.1"/>
    <property type="molecule type" value="Genomic_DNA"/>
</dbReference>
<comment type="caution">
    <text evidence="2">The sequence shown here is derived from an EMBL/GenBank/DDBJ whole genome shotgun (WGS) entry which is preliminary data.</text>
</comment>
<name>A0A397T431_9GLOM</name>
<dbReference type="AlphaFoldDB" id="A0A397T431"/>
<sequence length="74" mass="8109">MDVHISSVEGKGLTAIYGSGNQTSELEFCLGYNSIDVEFDADTKSQPLQNLNSTIQNPSSIQHQDVIHNSSRQI</sequence>
<accession>A0A397T431</accession>
<gene>
    <name evidence="2" type="ORF">C1645_819753</name>
</gene>